<keyword evidence="1" id="KW-1133">Transmembrane helix</keyword>
<name>A0A974HMQ4_XENLA</name>
<keyword evidence="1" id="KW-0812">Transmembrane</keyword>
<dbReference type="Proteomes" id="UP000694892">
    <property type="component" value="Chromosome 4L"/>
</dbReference>
<organism evidence="2 3">
    <name type="scientific">Xenopus laevis</name>
    <name type="common">African clawed frog</name>
    <dbReference type="NCBI Taxonomy" id="8355"/>
    <lineage>
        <taxon>Eukaryota</taxon>
        <taxon>Metazoa</taxon>
        <taxon>Chordata</taxon>
        <taxon>Craniata</taxon>
        <taxon>Vertebrata</taxon>
        <taxon>Euteleostomi</taxon>
        <taxon>Amphibia</taxon>
        <taxon>Batrachia</taxon>
        <taxon>Anura</taxon>
        <taxon>Pipoidea</taxon>
        <taxon>Pipidae</taxon>
        <taxon>Xenopodinae</taxon>
        <taxon>Xenopus</taxon>
        <taxon>Xenopus</taxon>
    </lineage>
</organism>
<evidence type="ECO:0000256" key="1">
    <source>
        <dbReference type="SAM" id="Phobius"/>
    </source>
</evidence>
<evidence type="ECO:0000313" key="3">
    <source>
        <dbReference type="Proteomes" id="UP000694892"/>
    </source>
</evidence>
<feature type="transmembrane region" description="Helical" evidence="1">
    <location>
        <begin position="54"/>
        <end position="76"/>
    </location>
</feature>
<gene>
    <name evidence="2" type="ORF">XELAEV_18021711mg</name>
</gene>
<sequence>MMMACCYGTESVSPAQDVAFQSMRFAQKTWSKGRINSRLNVCCWRCLHLALGRAAPSGTIIIIVIPLLATFAYVHVVSHLTVRIRLLHLNFALKNVYGEK</sequence>
<keyword evidence="1" id="KW-0472">Membrane</keyword>
<protein>
    <submittedName>
        <fullName evidence="2">Uncharacterized protein</fullName>
    </submittedName>
</protein>
<accession>A0A974HMQ4</accession>
<reference evidence="3" key="1">
    <citation type="journal article" date="2016" name="Nature">
        <title>Genome evolution in the allotetraploid frog Xenopus laevis.</title>
        <authorList>
            <person name="Session A.M."/>
            <person name="Uno Y."/>
            <person name="Kwon T."/>
            <person name="Chapman J.A."/>
            <person name="Toyoda A."/>
            <person name="Takahashi S."/>
            <person name="Fukui A."/>
            <person name="Hikosaka A."/>
            <person name="Suzuki A."/>
            <person name="Kondo M."/>
            <person name="van Heeringen S.J."/>
            <person name="Quigley I."/>
            <person name="Heinz S."/>
            <person name="Ogino H."/>
            <person name="Ochi H."/>
            <person name="Hellsten U."/>
            <person name="Lyons J.B."/>
            <person name="Simakov O."/>
            <person name="Putnam N."/>
            <person name="Stites J."/>
            <person name="Kuroki Y."/>
            <person name="Tanaka T."/>
            <person name="Michiue T."/>
            <person name="Watanabe M."/>
            <person name="Bogdanovic O."/>
            <person name="Lister R."/>
            <person name="Georgiou G."/>
            <person name="Paranjpe S.S."/>
            <person name="van Kruijsbergen I."/>
            <person name="Shu S."/>
            <person name="Carlson J."/>
            <person name="Kinoshita T."/>
            <person name="Ohta Y."/>
            <person name="Mawaribuchi S."/>
            <person name="Jenkins J."/>
            <person name="Grimwood J."/>
            <person name="Schmutz J."/>
            <person name="Mitros T."/>
            <person name="Mozaffari S.V."/>
            <person name="Suzuki Y."/>
            <person name="Haramoto Y."/>
            <person name="Yamamoto T.S."/>
            <person name="Takagi C."/>
            <person name="Heald R."/>
            <person name="Miller K."/>
            <person name="Haudenschild C."/>
            <person name="Kitzman J."/>
            <person name="Nakayama T."/>
            <person name="Izutsu Y."/>
            <person name="Robert J."/>
            <person name="Fortriede J."/>
            <person name="Burns K."/>
            <person name="Lotay V."/>
            <person name="Karimi K."/>
            <person name="Yasuoka Y."/>
            <person name="Dichmann D.S."/>
            <person name="Flajnik M.F."/>
            <person name="Houston D.W."/>
            <person name="Shendure J."/>
            <person name="DuPasquier L."/>
            <person name="Vize P.D."/>
            <person name="Zorn A.M."/>
            <person name="Ito M."/>
            <person name="Marcotte E.M."/>
            <person name="Wallingford J.B."/>
            <person name="Ito Y."/>
            <person name="Asashima M."/>
            <person name="Ueno N."/>
            <person name="Matsuda Y."/>
            <person name="Veenstra G.J."/>
            <person name="Fujiyama A."/>
            <person name="Harland R.M."/>
            <person name="Taira M."/>
            <person name="Rokhsar D.S."/>
        </authorList>
    </citation>
    <scope>NUCLEOTIDE SEQUENCE [LARGE SCALE GENOMIC DNA]</scope>
    <source>
        <strain evidence="3">J</strain>
    </source>
</reference>
<dbReference type="EMBL" id="CM004472">
    <property type="protein sequence ID" value="OCT83570.1"/>
    <property type="molecule type" value="Genomic_DNA"/>
</dbReference>
<proteinExistence type="predicted"/>
<dbReference type="AlphaFoldDB" id="A0A974HMQ4"/>
<evidence type="ECO:0000313" key="2">
    <source>
        <dbReference type="EMBL" id="OCT83570.1"/>
    </source>
</evidence>